<reference evidence="2" key="2">
    <citation type="journal article" date="2023" name="BMC Genomics">
        <title>Pest status, molecular evolution, and epigenetic factors derived from the genome assembly of Frankliniella fusca, a thysanopteran phytovirus vector.</title>
        <authorList>
            <person name="Catto M.A."/>
            <person name="Labadie P.E."/>
            <person name="Jacobson A.L."/>
            <person name="Kennedy G.G."/>
            <person name="Srinivasan R."/>
            <person name="Hunt B.G."/>
        </authorList>
    </citation>
    <scope>NUCLEOTIDE SEQUENCE</scope>
    <source>
        <strain evidence="2">PL_HMW_Pooled</strain>
    </source>
</reference>
<feature type="transmembrane region" description="Helical" evidence="1">
    <location>
        <begin position="56"/>
        <end position="77"/>
    </location>
</feature>
<comment type="caution">
    <text evidence="2">The sequence shown here is derived from an EMBL/GenBank/DDBJ whole genome shotgun (WGS) entry which is preliminary data.</text>
</comment>
<keyword evidence="1" id="KW-1133">Transmembrane helix</keyword>
<dbReference type="AlphaFoldDB" id="A0AAE1L8F8"/>
<evidence type="ECO:0000313" key="2">
    <source>
        <dbReference type="EMBL" id="KAK3910160.1"/>
    </source>
</evidence>
<dbReference type="EMBL" id="JAHWGI010000147">
    <property type="protein sequence ID" value="KAK3910160.1"/>
    <property type="molecule type" value="Genomic_DNA"/>
</dbReference>
<sequence length="131" mass="14427">MHLDSCKSNPSTSYAVTTGEVGALTLHLKKWLRHVCPVQKRSRAVRALMFVTGSKVGLLVSVAVLSLVLIDVCLVGSVLKSPVLPRFGLGVYSCCWTQLLFLTRRQSLRQCLRSLSDLTSLFEIPSARPEL</sequence>
<organism evidence="2 3">
    <name type="scientific">Frankliniella fusca</name>
    <dbReference type="NCBI Taxonomy" id="407009"/>
    <lineage>
        <taxon>Eukaryota</taxon>
        <taxon>Metazoa</taxon>
        <taxon>Ecdysozoa</taxon>
        <taxon>Arthropoda</taxon>
        <taxon>Hexapoda</taxon>
        <taxon>Insecta</taxon>
        <taxon>Pterygota</taxon>
        <taxon>Neoptera</taxon>
        <taxon>Paraneoptera</taxon>
        <taxon>Thysanoptera</taxon>
        <taxon>Terebrantia</taxon>
        <taxon>Thripoidea</taxon>
        <taxon>Thripidae</taxon>
        <taxon>Frankliniella</taxon>
    </lineage>
</organism>
<protein>
    <submittedName>
        <fullName evidence="2">Tyrosine recombinase XerD</fullName>
    </submittedName>
</protein>
<proteinExistence type="predicted"/>
<accession>A0AAE1L8F8</accession>
<keyword evidence="1" id="KW-0812">Transmembrane</keyword>
<evidence type="ECO:0000256" key="1">
    <source>
        <dbReference type="SAM" id="Phobius"/>
    </source>
</evidence>
<feature type="non-terminal residue" evidence="2">
    <location>
        <position position="131"/>
    </location>
</feature>
<keyword evidence="3" id="KW-1185">Reference proteome</keyword>
<reference evidence="2" key="1">
    <citation type="submission" date="2021-07" db="EMBL/GenBank/DDBJ databases">
        <authorList>
            <person name="Catto M.A."/>
            <person name="Jacobson A."/>
            <person name="Kennedy G."/>
            <person name="Labadie P."/>
            <person name="Hunt B.G."/>
            <person name="Srinivasan R."/>
        </authorList>
    </citation>
    <scope>NUCLEOTIDE SEQUENCE</scope>
    <source>
        <strain evidence="2">PL_HMW_Pooled</strain>
        <tissue evidence="2">Head</tissue>
    </source>
</reference>
<dbReference type="Proteomes" id="UP001219518">
    <property type="component" value="Unassembled WGS sequence"/>
</dbReference>
<name>A0AAE1L8F8_9NEOP</name>
<feature type="transmembrane region" description="Helical" evidence="1">
    <location>
        <begin position="83"/>
        <end position="103"/>
    </location>
</feature>
<keyword evidence="1" id="KW-0472">Membrane</keyword>
<gene>
    <name evidence="2" type="ORF">KUF71_000738</name>
</gene>
<evidence type="ECO:0000313" key="3">
    <source>
        <dbReference type="Proteomes" id="UP001219518"/>
    </source>
</evidence>